<evidence type="ECO:0000313" key="2">
    <source>
        <dbReference type="Proteomes" id="UP000075573"/>
    </source>
</evidence>
<gene>
    <name evidence="1" type="ORF">AD929_12505</name>
</gene>
<dbReference type="EMBL" id="LHZB01000118">
    <property type="protein sequence ID" value="KXV00046.1"/>
    <property type="molecule type" value="Genomic_DNA"/>
</dbReference>
<name>A0A149QRU6_9PROT</name>
<evidence type="ECO:0000313" key="1">
    <source>
        <dbReference type="EMBL" id="KXV00046.1"/>
    </source>
</evidence>
<protein>
    <submittedName>
        <fullName evidence="1">Uncharacterized protein</fullName>
    </submittedName>
</protein>
<organism evidence="1 2">
    <name type="scientific">Gluconobacter potus</name>
    <dbReference type="NCBI Taxonomy" id="2724927"/>
    <lineage>
        <taxon>Bacteria</taxon>
        <taxon>Pseudomonadati</taxon>
        <taxon>Pseudomonadota</taxon>
        <taxon>Alphaproteobacteria</taxon>
        <taxon>Acetobacterales</taxon>
        <taxon>Acetobacteraceae</taxon>
        <taxon>Gluconobacter</taxon>
    </lineage>
</organism>
<dbReference type="Proteomes" id="UP000075573">
    <property type="component" value="Unassembled WGS sequence"/>
</dbReference>
<dbReference type="AlphaFoldDB" id="A0A149QRU6"/>
<reference evidence="1 2" key="1">
    <citation type="submission" date="2015-06" db="EMBL/GenBank/DDBJ databases">
        <title>Improved classification and identification of acetic acid bacteria using matrix-assisted laser desorption/ionization time-of-flight mass spectrometry; Gluconobacter nephelii and Gluconobacter uchimurae are later heterotypic synonyms of Gluconobacter japonicus and Gluconobacter oxydans, respectively.</title>
        <authorList>
            <person name="Li L."/>
            <person name="Cleenwerck I."/>
            <person name="De Vuyst L."/>
            <person name="Vandamme P."/>
        </authorList>
    </citation>
    <scope>NUCLEOTIDE SEQUENCE [LARGE SCALE GENOMIC DNA]</scope>
    <source>
        <strain evidence="1 2">LMG 1764</strain>
    </source>
</reference>
<accession>A0A149QRU6</accession>
<sequence length="213" mass="23176">MNQDVGWYIPFEGRHEDLGFRVGSVMKDLVCSPLLLVPIAKLASAGPPDSMGILPLECRGQPYFLAAMSLSPQRLKSRDIRGLARYRLGEYASSARLADDMGESLEDMDIFGEDTARFQDYFPRCGLLNCPEEAGRMAYGIIRNIIPGFVPDEAISISALALHLLDRLMKEGRASVHSKACGAGLSDEHGALGVAVCHADTNLELLPLLLLNS</sequence>
<dbReference type="PATRIC" id="fig|442.7.peg.3323"/>
<proteinExistence type="predicted"/>
<comment type="caution">
    <text evidence="1">The sequence shown here is derived from an EMBL/GenBank/DDBJ whole genome shotgun (WGS) entry which is preliminary data.</text>
</comment>